<feature type="region of interest" description="Disordered" evidence="3">
    <location>
        <begin position="1"/>
        <end position="22"/>
    </location>
</feature>
<proteinExistence type="inferred from homology"/>
<dbReference type="RefSeq" id="WP_275029599.1">
    <property type="nucleotide sequence ID" value="NZ_CP118615.1"/>
</dbReference>
<feature type="region of interest" description="Disordered" evidence="3">
    <location>
        <begin position="279"/>
        <end position="327"/>
    </location>
</feature>
<evidence type="ECO:0000313" key="6">
    <source>
        <dbReference type="Proteomes" id="UP001219605"/>
    </source>
</evidence>
<keyword evidence="4" id="KW-0472">Membrane</keyword>
<dbReference type="InterPro" id="IPR010273">
    <property type="entry name" value="DUF881"/>
</dbReference>
<dbReference type="EMBL" id="CP118615">
    <property type="protein sequence ID" value="WDZ83174.1"/>
    <property type="molecule type" value="Genomic_DNA"/>
</dbReference>
<reference evidence="5 6" key="1">
    <citation type="submission" date="2023-02" db="EMBL/GenBank/DDBJ databases">
        <authorList>
            <person name="Mo P."/>
        </authorList>
    </citation>
    <scope>NUCLEOTIDE SEQUENCE [LARGE SCALE GENOMIC DNA]</scope>
    <source>
        <strain evidence="5 6">HUAS 3</strain>
    </source>
</reference>
<accession>A0ABY7ZMI1</accession>
<keyword evidence="2" id="KW-0175">Coiled coil</keyword>
<dbReference type="PANTHER" id="PTHR37313">
    <property type="entry name" value="UPF0749 PROTEIN RV1825"/>
    <property type="match status" value="1"/>
</dbReference>
<evidence type="ECO:0000256" key="3">
    <source>
        <dbReference type="SAM" id="MobiDB-lite"/>
    </source>
</evidence>
<evidence type="ECO:0000313" key="5">
    <source>
        <dbReference type="EMBL" id="WDZ83174.1"/>
    </source>
</evidence>
<dbReference type="PANTHER" id="PTHR37313:SF1">
    <property type="entry name" value="UPF0749 PROTEIN RV1823"/>
    <property type="match status" value="1"/>
</dbReference>
<evidence type="ECO:0000256" key="1">
    <source>
        <dbReference type="ARBA" id="ARBA00009108"/>
    </source>
</evidence>
<keyword evidence="4" id="KW-1133">Transmembrane helix</keyword>
<name>A0ABY7ZMI1_9ACTN</name>
<gene>
    <name evidence="5" type="ORF">PVK37_22300</name>
</gene>
<evidence type="ECO:0000256" key="4">
    <source>
        <dbReference type="SAM" id="Phobius"/>
    </source>
</evidence>
<comment type="similarity">
    <text evidence="1">Belongs to the UPF0749 family.</text>
</comment>
<sequence length="327" mass="33881">MTGSSRDTGPAGRSAGKAGGERVYAPDFLTELFRNPLDPGYADAAARRRADPPSPARRRTGRVVSSVVLVVLGFLFAVAYRQTVEEEPSRSQARSGLVDQIRDRQAETDRLTARAEQLREEVSRQRDAALSSSAAARLRDLEATTGLGRVRGDGVVVQLADAPGNPDAVTGAGGPGPGRVLYRDLQLVANALWAAGAEAVAVNDQRLTSTSTIRSAGEAILVDFRPVTGPYRVSAIGPDGMRRGFEASAAAALLRRVADETGLSFGVREAENLTLPEAATDAQLRYASPPPSPSPGPSSPSASVTGSPVPGPSGSGTSSPSPSGGNR</sequence>
<feature type="compositionally biased region" description="Low complexity" evidence="3">
    <location>
        <begin position="315"/>
        <end position="327"/>
    </location>
</feature>
<organism evidence="5 6">
    <name type="scientific">Micromonospora cathayae</name>
    <dbReference type="NCBI Taxonomy" id="3028804"/>
    <lineage>
        <taxon>Bacteria</taxon>
        <taxon>Bacillati</taxon>
        <taxon>Actinomycetota</taxon>
        <taxon>Actinomycetes</taxon>
        <taxon>Micromonosporales</taxon>
        <taxon>Micromonosporaceae</taxon>
        <taxon>Micromonospora</taxon>
    </lineage>
</organism>
<dbReference type="Pfam" id="PF05949">
    <property type="entry name" value="DUF881"/>
    <property type="match status" value="1"/>
</dbReference>
<dbReference type="Gene3D" id="3.30.70.1880">
    <property type="entry name" value="Protein of unknown function DUF881"/>
    <property type="match status" value="1"/>
</dbReference>
<feature type="transmembrane region" description="Helical" evidence="4">
    <location>
        <begin position="63"/>
        <end position="80"/>
    </location>
</feature>
<keyword evidence="4" id="KW-0812">Transmembrane</keyword>
<protein>
    <submittedName>
        <fullName evidence="5">DUF881 domain-containing protein</fullName>
    </submittedName>
</protein>
<feature type="coiled-coil region" evidence="2">
    <location>
        <begin position="101"/>
        <end position="128"/>
    </location>
</feature>
<feature type="compositionally biased region" description="Low complexity" evidence="3">
    <location>
        <begin position="299"/>
        <end position="308"/>
    </location>
</feature>
<evidence type="ECO:0000256" key="2">
    <source>
        <dbReference type="SAM" id="Coils"/>
    </source>
</evidence>
<dbReference type="Proteomes" id="UP001219605">
    <property type="component" value="Chromosome"/>
</dbReference>
<keyword evidence="6" id="KW-1185">Reference proteome</keyword>
<feature type="compositionally biased region" description="Pro residues" evidence="3">
    <location>
        <begin position="288"/>
        <end position="298"/>
    </location>
</feature>